<name>A0AA37HXV5_SEGBR</name>
<evidence type="ECO:0000256" key="5">
    <source>
        <dbReference type="RuleBase" id="RU004508"/>
    </source>
</evidence>
<evidence type="ECO:0000313" key="7">
    <source>
        <dbReference type="Proteomes" id="UP000887043"/>
    </source>
</evidence>
<dbReference type="GO" id="GO:0008483">
    <property type="term" value="F:transaminase activity"/>
    <property type="evidence" value="ECO:0007669"/>
    <property type="project" value="UniProtKB-KW"/>
</dbReference>
<feature type="active site" description="Proton acceptor" evidence="3">
    <location>
        <position position="199"/>
    </location>
</feature>
<keyword evidence="6" id="KW-0808">Transferase</keyword>
<dbReference type="InterPro" id="IPR000653">
    <property type="entry name" value="DegT/StrS_aminotransferase"/>
</dbReference>
<evidence type="ECO:0000313" key="6">
    <source>
        <dbReference type="EMBL" id="GJG28188.1"/>
    </source>
</evidence>
<evidence type="ECO:0000256" key="1">
    <source>
        <dbReference type="ARBA" id="ARBA00022898"/>
    </source>
</evidence>
<proteinExistence type="inferred from homology"/>
<keyword evidence="1 4" id="KW-0663">Pyridoxal phosphate</keyword>
<organism evidence="6 7">
    <name type="scientific">Segatella bryantii</name>
    <name type="common">Prevotella bryantii</name>
    <dbReference type="NCBI Taxonomy" id="77095"/>
    <lineage>
        <taxon>Bacteria</taxon>
        <taxon>Pseudomonadati</taxon>
        <taxon>Bacteroidota</taxon>
        <taxon>Bacteroidia</taxon>
        <taxon>Bacteroidales</taxon>
        <taxon>Prevotellaceae</taxon>
        <taxon>Segatella</taxon>
    </lineage>
</organism>
<dbReference type="SUPFAM" id="SSF53383">
    <property type="entry name" value="PLP-dependent transferases"/>
    <property type="match status" value="1"/>
</dbReference>
<evidence type="ECO:0000256" key="4">
    <source>
        <dbReference type="PIRSR" id="PIRSR000390-2"/>
    </source>
</evidence>
<dbReference type="Proteomes" id="UP000887043">
    <property type="component" value="Unassembled WGS sequence"/>
</dbReference>
<feature type="modified residue" description="N6-(pyridoxal phosphate)lysine" evidence="4">
    <location>
        <position position="199"/>
    </location>
</feature>
<dbReference type="PIRSF" id="PIRSF000390">
    <property type="entry name" value="PLP_StrS"/>
    <property type="match status" value="1"/>
</dbReference>
<dbReference type="Gene3D" id="3.90.1150.10">
    <property type="entry name" value="Aspartate Aminotransferase, domain 1"/>
    <property type="match status" value="1"/>
</dbReference>
<comment type="similarity">
    <text evidence="2 5">Belongs to the DegT/DnrJ/EryC1 family.</text>
</comment>
<dbReference type="InterPro" id="IPR015421">
    <property type="entry name" value="PyrdxlP-dep_Trfase_major"/>
</dbReference>
<evidence type="ECO:0000256" key="2">
    <source>
        <dbReference type="ARBA" id="ARBA00037999"/>
    </source>
</evidence>
<keyword evidence="6" id="KW-0032">Aminotransferase</keyword>
<comment type="caution">
    <text evidence="6">The sequence shown here is derived from an EMBL/GenBank/DDBJ whole genome shotgun (WGS) entry which is preliminary data.</text>
</comment>
<dbReference type="Gene3D" id="3.40.640.10">
    <property type="entry name" value="Type I PLP-dependent aspartate aminotransferase-like (Major domain)"/>
    <property type="match status" value="1"/>
</dbReference>
<dbReference type="AlphaFoldDB" id="A0AA37HXV5"/>
<dbReference type="PANTHER" id="PTHR30244:SF36">
    <property type="entry name" value="3-OXO-GLUCOSE-6-PHOSPHATE:GLUTAMATE AMINOTRANSFERASE"/>
    <property type="match status" value="1"/>
</dbReference>
<dbReference type="Pfam" id="PF01041">
    <property type="entry name" value="DegT_DnrJ_EryC1"/>
    <property type="match status" value="1"/>
</dbReference>
<dbReference type="CDD" id="cd00616">
    <property type="entry name" value="AHBA_syn"/>
    <property type="match status" value="1"/>
</dbReference>
<dbReference type="GO" id="GO:0000271">
    <property type="term" value="P:polysaccharide biosynthetic process"/>
    <property type="evidence" value="ECO:0007669"/>
    <property type="project" value="TreeGrafter"/>
</dbReference>
<dbReference type="InterPro" id="IPR015424">
    <property type="entry name" value="PyrdxlP-dep_Trfase"/>
</dbReference>
<dbReference type="PANTHER" id="PTHR30244">
    <property type="entry name" value="TRANSAMINASE"/>
    <property type="match status" value="1"/>
</dbReference>
<dbReference type="GO" id="GO:0030170">
    <property type="term" value="F:pyridoxal phosphate binding"/>
    <property type="evidence" value="ECO:0007669"/>
    <property type="project" value="TreeGrafter"/>
</dbReference>
<gene>
    <name evidence="6" type="ORF">PRRU23_18880</name>
</gene>
<accession>A0AA37HXV5</accession>
<evidence type="ECO:0000256" key="3">
    <source>
        <dbReference type="PIRSR" id="PIRSR000390-1"/>
    </source>
</evidence>
<sequence length="375" mass="42596">MTGMNGISDMKIDYLSLKKVTNMHLAEIQDAISHTVESGWYLQGYSTQQFEYEYANYIGTQYCIGCGNGLDALSLIFRAYKEMGELKDNDEVIVPANTYIASILSITANRLKPVLVEPRIDTLQIDDDLIEQAITPRTKAILIVHLYGRCSMTNKIQQLCKKNNLKLIEDNAQAHGCLYNNKHTGSLGDAGAHSFYPGKNLGALGDAGAVTTNDHKLAETVKALGNYGSQQKYVFSYQGKNSRIDEIQAAILRVKLKYIDYDNQKRREIAQLYNAQIKNKHIIIPQGQISDNVYHIYPILCPERDRLQAFLKDKGISTMIHYPIPPHQQQCYKMWNKLSYPITEKIHQEELSIPLNQTLLPEEINYIINSINQFD</sequence>
<protein>
    <submittedName>
        <fullName evidence="6">Aminotransferase</fullName>
    </submittedName>
</protein>
<dbReference type="EMBL" id="BPTR01000001">
    <property type="protein sequence ID" value="GJG28188.1"/>
    <property type="molecule type" value="Genomic_DNA"/>
</dbReference>
<dbReference type="InterPro" id="IPR015422">
    <property type="entry name" value="PyrdxlP-dep_Trfase_small"/>
</dbReference>
<reference evidence="6" key="1">
    <citation type="submission" date="2021-08" db="EMBL/GenBank/DDBJ databases">
        <title>Prevotella lacticifex sp. nov., isolated from rumen of cow.</title>
        <authorList>
            <person name="Shinkai T."/>
            <person name="Ikeyama N."/>
            <person name="Kumagai M."/>
            <person name="Ohmori H."/>
            <person name="Sakamoto M."/>
            <person name="Ohkuma M."/>
            <person name="Mitsumori M."/>
        </authorList>
    </citation>
    <scope>NUCLEOTIDE SEQUENCE</scope>
    <source>
        <strain evidence="6">DSM 11371</strain>
    </source>
</reference>